<comment type="caution">
    <text evidence="1">The sequence shown here is derived from an EMBL/GenBank/DDBJ whole genome shotgun (WGS) entry which is preliminary data.</text>
</comment>
<protein>
    <submittedName>
        <fullName evidence="1">Uncharacterized protein</fullName>
    </submittedName>
</protein>
<reference evidence="2" key="1">
    <citation type="journal article" date="2019" name="Int. J. Syst. Evol. Microbiol.">
        <title>The Global Catalogue of Microorganisms (GCM) 10K type strain sequencing project: providing services to taxonomists for standard genome sequencing and annotation.</title>
        <authorList>
            <consortium name="The Broad Institute Genomics Platform"/>
            <consortium name="The Broad Institute Genome Sequencing Center for Infectious Disease"/>
            <person name="Wu L."/>
            <person name="Ma J."/>
        </authorList>
    </citation>
    <scope>NUCLEOTIDE SEQUENCE [LARGE SCALE GENOMIC DNA]</scope>
    <source>
        <strain evidence="2">CCM 8702</strain>
    </source>
</reference>
<name>A0ABQ1ZX16_9BACL</name>
<keyword evidence="2" id="KW-1185">Reference proteome</keyword>
<gene>
    <name evidence="1" type="ORF">GCM10007362_27130</name>
</gene>
<sequence length="119" mass="13877">MNRSIEYGLTSTATDEKALTAKMKSFFEPLNRVMVKTKSKGLLEARLPYVELYPNVDEEGKRKFDNPEIGWVLFANMKDVHPPYQVPLEEQQRYVKELLEAGGFPYITLREYADDEERL</sequence>
<evidence type="ECO:0000313" key="2">
    <source>
        <dbReference type="Proteomes" id="UP000605427"/>
    </source>
</evidence>
<dbReference type="EMBL" id="BMDD01000003">
    <property type="protein sequence ID" value="GGH79795.1"/>
    <property type="molecule type" value="Genomic_DNA"/>
</dbReference>
<evidence type="ECO:0000313" key="1">
    <source>
        <dbReference type="EMBL" id="GGH79795.1"/>
    </source>
</evidence>
<dbReference type="Proteomes" id="UP000605427">
    <property type="component" value="Unassembled WGS sequence"/>
</dbReference>
<dbReference type="RefSeq" id="WP_172244319.1">
    <property type="nucleotide sequence ID" value="NZ_BMDD01000003.1"/>
</dbReference>
<organism evidence="1 2">
    <name type="scientific">Saccharibacillus endophyticus</name>
    <dbReference type="NCBI Taxonomy" id="2060666"/>
    <lineage>
        <taxon>Bacteria</taxon>
        <taxon>Bacillati</taxon>
        <taxon>Bacillota</taxon>
        <taxon>Bacilli</taxon>
        <taxon>Bacillales</taxon>
        <taxon>Paenibacillaceae</taxon>
        <taxon>Saccharibacillus</taxon>
    </lineage>
</organism>
<accession>A0ABQ1ZX16</accession>
<proteinExistence type="predicted"/>